<evidence type="ECO:0000256" key="5">
    <source>
        <dbReference type="SAM" id="Phobius"/>
    </source>
</evidence>
<feature type="domain" description="Sodium/calcium exchanger membrane region" evidence="6">
    <location>
        <begin position="198"/>
        <end position="330"/>
    </location>
</feature>
<comment type="subcellular location">
    <subcellularLocation>
        <location evidence="1">Membrane</location>
        <topology evidence="1">Multi-pass membrane protein</topology>
    </subcellularLocation>
</comment>
<evidence type="ECO:0000256" key="4">
    <source>
        <dbReference type="ARBA" id="ARBA00023136"/>
    </source>
</evidence>
<sequence length="337" mass="35247">MLTLLEFAIALIVILAGAAFFTNAVEILGGRLGMRQGAVGSLLAAVGTALPESMIAVVAILEPVVTGVEPAEGAEIGVGAILGAPFMLATLALFVVGASALGFRRRRSQGAELRVDGGIIGRDIGSFLVFFAIAAAVGLLPLPLFVKLAVALFLVFGYVLYVRRTLVSGDHLEDVPERLLLLPRRQNPPLAAVVSQTVASLALIVVGAHFFVDAVKHAAEGLGLPAGLIALILAPLATELPEKFNSIFWVLDGKDTLALGNMTGAMMFQSTIPVTFGILFTPWSLQPLDLFAVALGLLSGALVYLVLRRTKKLRAGHLMAGGVFYLLFVIGAMAAVV</sequence>
<feature type="transmembrane region" description="Helical" evidence="5">
    <location>
        <begin position="188"/>
        <end position="212"/>
    </location>
</feature>
<evidence type="ECO:0000256" key="3">
    <source>
        <dbReference type="ARBA" id="ARBA00022989"/>
    </source>
</evidence>
<feature type="transmembrane region" description="Helical" evidence="5">
    <location>
        <begin position="258"/>
        <end position="281"/>
    </location>
</feature>
<reference evidence="7" key="1">
    <citation type="submission" date="2020-02" db="EMBL/GenBank/DDBJ databases">
        <authorList>
            <person name="Meier V. D."/>
        </authorList>
    </citation>
    <scope>NUCLEOTIDE SEQUENCE</scope>
    <source>
        <strain evidence="7">AVDCRST_MAG82</strain>
    </source>
</reference>
<feature type="transmembrane region" description="Helical" evidence="5">
    <location>
        <begin position="148"/>
        <end position="167"/>
    </location>
</feature>
<feature type="transmembrane region" description="Helical" evidence="5">
    <location>
        <begin position="318"/>
        <end position="336"/>
    </location>
</feature>
<accession>A0A6J4QC81</accession>
<dbReference type="Gene3D" id="1.20.1420.30">
    <property type="entry name" value="NCX, central ion-binding region"/>
    <property type="match status" value="1"/>
</dbReference>
<feature type="transmembrane region" description="Helical" evidence="5">
    <location>
        <begin position="218"/>
        <end position="237"/>
    </location>
</feature>
<keyword evidence="3 5" id="KW-1133">Transmembrane helix</keyword>
<dbReference type="PANTHER" id="PTHR10846">
    <property type="entry name" value="SODIUM/POTASSIUM/CALCIUM EXCHANGER"/>
    <property type="match status" value="1"/>
</dbReference>
<evidence type="ECO:0000256" key="1">
    <source>
        <dbReference type="ARBA" id="ARBA00004141"/>
    </source>
</evidence>
<dbReference type="Pfam" id="PF01699">
    <property type="entry name" value="Na_Ca_ex"/>
    <property type="match status" value="2"/>
</dbReference>
<feature type="transmembrane region" description="Helical" evidence="5">
    <location>
        <begin position="6"/>
        <end position="25"/>
    </location>
</feature>
<feature type="transmembrane region" description="Helical" evidence="5">
    <location>
        <begin position="37"/>
        <end position="61"/>
    </location>
</feature>
<dbReference type="PANTHER" id="PTHR10846:SF8">
    <property type="entry name" value="INNER MEMBRANE PROTEIN YRBG"/>
    <property type="match status" value="1"/>
</dbReference>
<feature type="transmembrane region" description="Helical" evidence="5">
    <location>
        <begin position="287"/>
        <end position="306"/>
    </location>
</feature>
<evidence type="ECO:0000259" key="6">
    <source>
        <dbReference type="Pfam" id="PF01699"/>
    </source>
</evidence>
<name>A0A6J4QC81_9ACTN</name>
<evidence type="ECO:0000313" key="7">
    <source>
        <dbReference type="EMBL" id="CAA9436144.1"/>
    </source>
</evidence>
<dbReference type="EMBL" id="CADCVA010000319">
    <property type="protein sequence ID" value="CAA9436144.1"/>
    <property type="molecule type" value="Genomic_DNA"/>
</dbReference>
<feature type="transmembrane region" description="Helical" evidence="5">
    <location>
        <begin position="81"/>
        <end position="103"/>
    </location>
</feature>
<dbReference type="InterPro" id="IPR004481">
    <property type="entry name" value="K/Na/Ca-exchanger"/>
</dbReference>
<gene>
    <name evidence="7" type="ORF">AVDCRST_MAG82-2483</name>
</gene>
<dbReference type="GO" id="GO:0005262">
    <property type="term" value="F:calcium channel activity"/>
    <property type="evidence" value="ECO:0007669"/>
    <property type="project" value="TreeGrafter"/>
</dbReference>
<feature type="domain" description="Sodium/calcium exchanger membrane region" evidence="6">
    <location>
        <begin position="6"/>
        <end position="162"/>
    </location>
</feature>
<evidence type="ECO:0000256" key="2">
    <source>
        <dbReference type="ARBA" id="ARBA00022692"/>
    </source>
</evidence>
<dbReference type="AlphaFoldDB" id="A0A6J4QC81"/>
<proteinExistence type="predicted"/>
<dbReference type="GO" id="GO:0006874">
    <property type="term" value="P:intracellular calcium ion homeostasis"/>
    <property type="evidence" value="ECO:0007669"/>
    <property type="project" value="TreeGrafter"/>
</dbReference>
<feature type="transmembrane region" description="Helical" evidence="5">
    <location>
        <begin position="124"/>
        <end position="142"/>
    </location>
</feature>
<dbReference type="InterPro" id="IPR004837">
    <property type="entry name" value="NaCa_Exmemb"/>
</dbReference>
<dbReference type="InterPro" id="IPR044880">
    <property type="entry name" value="NCX_ion-bd_dom_sf"/>
</dbReference>
<protein>
    <submittedName>
        <fullName evidence="7">Sodium/calcium exchanger membrane region</fullName>
    </submittedName>
</protein>
<keyword evidence="2 5" id="KW-0812">Transmembrane</keyword>
<organism evidence="7">
    <name type="scientific">uncultured Rubrobacteraceae bacterium</name>
    <dbReference type="NCBI Taxonomy" id="349277"/>
    <lineage>
        <taxon>Bacteria</taxon>
        <taxon>Bacillati</taxon>
        <taxon>Actinomycetota</taxon>
        <taxon>Rubrobacteria</taxon>
        <taxon>Rubrobacterales</taxon>
        <taxon>Rubrobacteraceae</taxon>
        <taxon>environmental samples</taxon>
    </lineage>
</organism>
<keyword evidence="4 5" id="KW-0472">Membrane</keyword>
<dbReference type="GO" id="GO:0005886">
    <property type="term" value="C:plasma membrane"/>
    <property type="evidence" value="ECO:0007669"/>
    <property type="project" value="TreeGrafter"/>
</dbReference>
<dbReference type="GO" id="GO:0008273">
    <property type="term" value="F:calcium, potassium:sodium antiporter activity"/>
    <property type="evidence" value="ECO:0007669"/>
    <property type="project" value="TreeGrafter"/>
</dbReference>